<keyword evidence="2" id="KW-1185">Reference proteome</keyword>
<sequence>MRVLQNFFTDRRASETICRNPPTITSWLTGIETEQSMVDLLEVSLPCACFRAFFSVSQWDSRLPSFSLSSPNEDFTSATSDTAASLLSLASSSSFFNVSVERAPQSFSTRDTSSDPNVVMARDVAAGLGFFFRNSHENFAPLSSFAFFRSTTSRVVVAGVQAELVCVLDIVLTMLAPGWLVQDLLWDARPVRKMSELSVSGT</sequence>
<reference evidence="1" key="2">
    <citation type="submission" date="2023-04" db="EMBL/GenBank/DDBJ databases">
        <authorList>
            <person name="Bruccoleri R.E."/>
            <person name="Oakeley E.J."/>
            <person name="Faust A.-M."/>
            <person name="Dessus-Babus S."/>
            <person name="Altorfer M."/>
            <person name="Burckhardt D."/>
            <person name="Oertli M."/>
            <person name="Naumann U."/>
            <person name="Petersen F."/>
            <person name="Wong J."/>
        </authorList>
    </citation>
    <scope>NUCLEOTIDE SEQUENCE</scope>
    <source>
        <strain evidence="1">GSM-AAB239-AS_SAM_17_03QT</strain>
        <tissue evidence="1">Leaf</tissue>
    </source>
</reference>
<name>A0AAX6HJQ2_IRIPA</name>
<evidence type="ECO:0000313" key="1">
    <source>
        <dbReference type="EMBL" id="KAJ6840948.1"/>
    </source>
</evidence>
<organism evidence="1 2">
    <name type="scientific">Iris pallida</name>
    <name type="common">Sweet iris</name>
    <dbReference type="NCBI Taxonomy" id="29817"/>
    <lineage>
        <taxon>Eukaryota</taxon>
        <taxon>Viridiplantae</taxon>
        <taxon>Streptophyta</taxon>
        <taxon>Embryophyta</taxon>
        <taxon>Tracheophyta</taxon>
        <taxon>Spermatophyta</taxon>
        <taxon>Magnoliopsida</taxon>
        <taxon>Liliopsida</taxon>
        <taxon>Asparagales</taxon>
        <taxon>Iridaceae</taxon>
        <taxon>Iridoideae</taxon>
        <taxon>Irideae</taxon>
        <taxon>Iris</taxon>
    </lineage>
</organism>
<dbReference type="Proteomes" id="UP001140949">
    <property type="component" value="Unassembled WGS sequence"/>
</dbReference>
<accession>A0AAX6HJQ2</accession>
<gene>
    <name evidence="1" type="ORF">M6B38_117715</name>
</gene>
<evidence type="ECO:0000313" key="2">
    <source>
        <dbReference type="Proteomes" id="UP001140949"/>
    </source>
</evidence>
<dbReference type="AlphaFoldDB" id="A0AAX6HJQ2"/>
<comment type="caution">
    <text evidence="1">The sequence shown here is derived from an EMBL/GenBank/DDBJ whole genome shotgun (WGS) entry which is preliminary data.</text>
</comment>
<proteinExistence type="predicted"/>
<protein>
    <submittedName>
        <fullName evidence="1">IRK-interacting protein isoform X1</fullName>
    </submittedName>
</protein>
<dbReference type="EMBL" id="JANAVB010009004">
    <property type="protein sequence ID" value="KAJ6840948.1"/>
    <property type="molecule type" value="Genomic_DNA"/>
</dbReference>
<reference evidence="1" key="1">
    <citation type="journal article" date="2023" name="GigaByte">
        <title>Genome assembly of the bearded iris, Iris pallida Lam.</title>
        <authorList>
            <person name="Bruccoleri R.E."/>
            <person name="Oakeley E.J."/>
            <person name="Faust A.M.E."/>
            <person name="Altorfer M."/>
            <person name="Dessus-Babus S."/>
            <person name="Burckhardt D."/>
            <person name="Oertli M."/>
            <person name="Naumann U."/>
            <person name="Petersen F."/>
            <person name="Wong J."/>
        </authorList>
    </citation>
    <scope>NUCLEOTIDE SEQUENCE</scope>
    <source>
        <strain evidence="1">GSM-AAB239-AS_SAM_17_03QT</strain>
    </source>
</reference>